<protein>
    <recommendedName>
        <fullName evidence="3">Small CPxCG-related zinc finger protein</fullName>
    </recommendedName>
</protein>
<name>A0AAW4P6W6_9EURY</name>
<evidence type="ECO:0000313" key="1">
    <source>
        <dbReference type="EMBL" id="MBX0293497.1"/>
    </source>
</evidence>
<organism evidence="1 2">
    <name type="scientific">Haloarcula nitratireducens</name>
    <dbReference type="NCBI Taxonomy" id="2487749"/>
    <lineage>
        <taxon>Archaea</taxon>
        <taxon>Methanobacteriati</taxon>
        <taxon>Methanobacteriota</taxon>
        <taxon>Stenosarchaea group</taxon>
        <taxon>Halobacteria</taxon>
        <taxon>Halobacteriales</taxon>
        <taxon>Haloarculaceae</taxon>
        <taxon>Haloarcula</taxon>
    </lineage>
</organism>
<evidence type="ECO:0008006" key="3">
    <source>
        <dbReference type="Google" id="ProtNLM"/>
    </source>
</evidence>
<evidence type="ECO:0000313" key="2">
    <source>
        <dbReference type="Proteomes" id="UP001430455"/>
    </source>
</evidence>
<dbReference type="RefSeq" id="WP_220578211.1">
    <property type="nucleotide sequence ID" value="NZ_RKLT01000001.1"/>
</dbReference>
<accession>A0AAW4P6W6</accession>
<keyword evidence="2" id="KW-1185">Reference proteome</keyword>
<gene>
    <name evidence="1" type="ORF">EGH23_01225</name>
</gene>
<dbReference type="AlphaFoldDB" id="A0AAW4P6W6"/>
<proteinExistence type="predicted"/>
<dbReference type="EMBL" id="RKLT01000001">
    <property type="protein sequence ID" value="MBX0293497.1"/>
    <property type="molecule type" value="Genomic_DNA"/>
</dbReference>
<dbReference type="Proteomes" id="UP001430455">
    <property type="component" value="Unassembled WGS sequence"/>
</dbReference>
<comment type="caution">
    <text evidence="1">The sequence shown here is derived from an EMBL/GenBank/DDBJ whole genome shotgun (WGS) entry which is preliminary data.</text>
</comment>
<sequence>MFSELDEATTPTCDATDCDRPLGDPALVFETPAGRREAHECACGAVTVTVVRPDSSH</sequence>
<reference evidence="1 2" key="1">
    <citation type="submission" date="2021-06" db="EMBL/GenBank/DDBJ databases">
        <title>Halomicroarcula sp. a new haloarchaeum isolated from saline soil.</title>
        <authorList>
            <person name="Duran-Viseras A."/>
            <person name="Sanchez-Porro C."/>
            <person name="Ventosa A."/>
        </authorList>
    </citation>
    <scope>NUCLEOTIDE SEQUENCE [LARGE SCALE GENOMIC DNA]</scope>
    <source>
        <strain evidence="1 2">F27</strain>
    </source>
</reference>